<dbReference type="Gene3D" id="1.10.10.10">
    <property type="entry name" value="Winged helix-like DNA-binding domain superfamily/Winged helix DNA-binding domain"/>
    <property type="match status" value="1"/>
</dbReference>
<dbReference type="InterPro" id="IPR039420">
    <property type="entry name" value="WalR-like"/>
</dbReference>
<dbReference type="PROSITE" id="PS50043">
    <property type="entry name" value="HTH_LUXR_2"/>
    <property type="match status" value="1"/>
</dbReference>
<dbReference type="Gene3D" id="3.40.50.300">
    <property type="entry name" value="P-loop containing nucleotide triphosphate hydrolases"/>
    <property type="match status" value="1"/>
</dbReference>
<dbReference type="EMBL" id="LJGT01000041">
    <property type="protein sequence ID" value="OEU86077.1"/>
    <property type="molecule type" value="Genomic_DNA"/>
</dbReference>
<dbReference type="GO" id="GO:0006355">
    <property type="term" value="P:regulation of DNA-templated transcription"/>
    <property type="evidence" value="ECO:0007669"/>
    <property type="project" value="InterPro"/>
</dbReference>
<reference evidence="3 4" key="1">
    <citation type="journal article" date="2016" name="Front. Microbiol.">
        <title>Comparative Genomics Analysis of Streptomyces Species Reveals Their Adaptation to the Marine Environment and Their Diversity at the Genomic Level.</title>
        <authorList>
            <person name="Tian X."/>
            <person name="Zhang Z."/>
            <person name="Yang T."/>
            <person name="Chen M."/>
            <person name="Li J."/>
            <person name="Chen F."/>
            <person name="Yang J."/>
            <person name="Li W."/>
            <person name="Zhang B."/>
            <person name="Zhang Z."/>
            <person name="Wu J."/>
            <person name="Zhang C."/>
            <person name="Long L."/>
            <person name="Xiao J."/>
        </authorList>
    </citation>
    <scope>NUCLEOTIDE SEQUENCE [LARGE SCALE GENOMIC DNA]</scope>
    <source>
        <strain evidence="3 4">SCSIO 10390</strain>
    </source>
</reference>
<name>A0A1E7JHZ4_9ACTN</name>
<dbReference type="CDD" id="cd06170">
    <property type="entry name" value="LuxR_C_like"/>
    <property type="match status" value="1"/>
</dbReference>
<dbReference type="SMART" id="SM00421">
    <property type="entry name" value="HTH_LUXR"/>
    <property type="match status" value="1"/>
</dbReference>
<dbReference type="InterPro" id="IPR011990">
    <property type="entry name" value="TPR-like_helical_dom_sf"/>
</dbReference>
<dbReference type="PANTHER" id="PTHR43214:SF44">
    <property type="entry name" value="TWO-COMPONENT RESPONSE REGULATOR"/>
    <property type="match status" value="1"/>
</dbReference>
<comment type="caution">
    <text evidence="3">The sequence shown here is derived from an EMBL/GenBank/DDBJ whole genome shotgun (WGS) entry which is preliminary data.</text>
</comment>
<dbReference type="Gene3D" id="1.25.40.10">
    <property type="entry name" value="Tetratricopeptide repeat domain"/>
    <property type="match status" value="1"/>
</dbReference>
<dbReference type="Proteomes" id="UP000176087">
    <property type="component" value="Unassembled WGS sequence"/>
</dbReference>
<sequence>MVDAMTWPFVGRDRETAAFDEALADGSCHAFILHGPQGVGKSQLANVCRRRAEQAGHATGRTISVPQSLASPLASVAHLLPQDVRADDPVTLFRRTRDALTELDGDASSQEVRRRFVLLVDDLDSLDESTANLAGQLLEAGVLFLAGTVSSLKELKPVAFSLQASEAARRIDLRGLSEAEVGDAMSSALGGPVEPRTVAMMHRASEGSPRYLREFVLCSLSTGALVDDGESWALVSEVGPTPLLESLLERRLAGVTPAARTTLNRIALCQPVDAAGLPGGVTDELESLGLVRASRDGRRESVSLRHPAHEKVLRLAIPSSERRRIFEEETALVRAWGARRRTDQIRIASWQLSATGSADPETLLQAARLARRDQDFRQVSEFAEAACRVGEDFEPRLLLAESLYELGDLPGAWKVFEDATDRAVHDPDRLLLALGKCRLLAWGLIDDEQALDVTAEAMRSITGTPYRDVLKAARGAVFMAFGRPAEALQALSDVRFDGNDQAGIVGKGPLAAATVATGRVDEGLELAREAYQDRLGLEDSSAIPHPVQYLNTVMFALEEAGRLDEAYRTGQQGWEEALAADAAGAEGWIAAALARCSLLRGRPLDAERWASQAASVAGRHSLRGTLHMALARKAEAAALKGDVATAEKSLNECEDLPEWGAFRSELPLGRAWLAVAKGNVREGRNVLWEAVASARTAGHLASESRLLVDIARLGDAKGALAGLRGISGAMDGELFRTRLSCVRALAEGDPEGLLDSAQALRRTGSVMLAAEAAASACLHWGNRGEQRSAAAAENLSFALRGHCQGAASPGLSLLGVAKHLTRREAEITDLVCSGLTNAEVAGTLTVSKRTVDNHLQNIYRKLGVRNRAALQAEHLRQNGN</sequence>
<dbReference type="PATRIC" id="fig|933944.5.peg.3775"/>
<gene>
    <name evidence="3" type="ORF">AN215_27535</name>
</gene>
<evidence type="ECO:0000313" key="3">
    <source>
        <dbReference type="EMBL" id="OEU86077.1"/>
    </source>
</evidence>
<feature type="domain" description="HTH luxR-type" evidence="2">
    <location>
        <begin position="813"/>
        <end position="878"/>
    </location>
</feature>
<dbReference type="Pfam" id="PF13191">
    <property type="entry name" value="AAA_16"/>
    <property type="match status" value="1"/>
</dbReference>
<keyword evidence="4" id="KW-1185">Reference proteome</keyword>
<protein>
    <recommendedName>
        <fullName evidence="2">HTH luxR-type domain-containing protein</fullName>
    </recommendedName>
</protein>
<dbReference type="InterPro" id="IPR000792">
    <property type="entry name" value="Tscrpt_reg_LuxR_C"/>
</dbReference>
<dbReference type="AlphaFoldDB" id="A0A1E7JHZ4"/>
<dbReference type="PANTHER" id="PTHR43214">
    <property type="entry name" value="TWO-COMPONENT RESPONSE REGULATOR"/>
    <property type="match status" value="1"/>
</dbReference>
<dbReference type="GO" id="GO:0003677">
    <property type="term" value="F:DNA binding"/>
    <property type="evidence" value="ECO:0007669"/>
    <property type="project" value="UniProtKB-KW"/>
</dbReference>
<dbReference type="InterPro" id="IPR036388">
    <property type="entry name" value="WH-like_DNA-bd_sf"/>
</dbReference>
<dbReference type="SUPFAM" id="SSF48452">
    <property type="entry name" value="TPR-like"/>
    <property type="match status" value="1"/>
</dbReference>
<dbReference type="PROSITE" id="PS00622">
    <property type="entry name" value="HTH_LUXR_1"/>
    <property type="match status" value="1"/>
</dbReference>
<dbReference type="RefSeq" id="WP_070010512.1">
    <property type="nucleotide sequence ID" value="NZ_LJGS01000039.1"/>
</dbReference>
<dbReference type="STRING" id="933944.AN215_27535"/>
<dbReference type="SUPFAM" id="SSF52540">
    <property type="entry name" value="P-loop containing nucleoside triphosphate hydrolases"/>
    <property type="match status" value="1"/>
</dbReference>
<organism evidence="3 4">
    <name type="scientific">Streptomyces abyssalis</name>
    <dbReference type="NCBI Taxonomy" id="933944"/>
    <lineage>
        <taxon>Bacteria</taxon>
        <taxon>Bacillati</taxon>
        <taxon>Actinomycetota</taxon>
        <taxon>Actinomycetes</taxon>
        <taxon>Kitasatosporales</taxon>
        <taxon>Streptomycetaceae</taxon>
        <taxon>Streptomyces</taxon>
    </lineage>
</organism>
<dbReference type="SUPFAM" id="SSF46894">
    <property type="entry name" value="C-terminal effector domain of the bipartite response regulators"/>
    <property type="match status" value="1"/>
</dbReference>
<dbReference type="InterPro" id="IPR016032">
    <property type="entry name" value="Sig_transdc_resp-reg_C-effctor"/>
</dbReference>
<dbReference type="Pfam" id="PF00196">
    <property type="entry name" value="GerE"/>
    <property type="match status" value="1"/>
</dbReference>
<dbReference type="InterPro" id="IPR041664">
    <property type="entry name" value="AAA_16"/>
</dbReference>
<proteinExistence type="predicted"/>
<dbReference type="PRINTS" id="PR00038">
    <property type="entry name" value="HTHLUXR"/>
</dbReference>
<evidence type="ECO:0000256" key="1">
    <source>
        <dbReference type="ARBA" id="ARBA00023125"/>
    </source>
</evidence>
<evidence type="ECO:0000259" key="2">
    <source>
        <dbReference type="PROSITE" id="PS50043"/>
    </source>
</evidence>
<keyword evidence="1" id="KW-0238">DNA-binding</keyword>
<accession>A0A1E7JHZ4</accession>
<dbReference type="InterPro" id="IPR027417">
    <property type="entry name" value="P-loop_NTPase"/>
</dbReference>
<evidence type="ECO:0000313" key="4">
    <source>
        <dbReference type="Proteomes" id="UP000176087"/>
    </source>
</evidence>